<gene>
    <name evidence="3" type="ORF">CLV56_1213</name>
</gene>
<name>A0A0B2BUK7_9ACTN</name>
<dbReference type="InterPro" id="IPR034660">
    <property type="entry name" value="DinB/YfiT-like"/>
</dbReference>
<dbReference type="InterPro" id="IPR017517">
    <property type="entry name" value="Maleyloyr_isom"/>
</dbReference>
<dbReference type="Gene3D" id="1.20.120.450">
    <property type="entry name" value="dinb family like domain"/>
    <property type="match status" value="1"/>
</dbReference>
<organism evidence="3 4">
    <name type="scientific">Mumia flava</name>
    <dbReference type="NCBI Taxonomy" id="1348852"/>
    <lineage>
        <taxon>Bacteria</taxon>
        <taxon>Bacillati</taxon>
        <taxon>Actinomycetota</taxon>
        <taxon>Actinomycetes</taxon>
        <taxon>Propionibacteriales</taxon>
        <taxon>Nocardioidaceae</taxon>
        <taxon>Mumia</taxon>
    </lineage>
</organism>
<evidence type="ECO:0000313" key="3">
    <source>
        <dbReference type="EMBL" id="PJJ56994.1"/>
    </source>
</evidence>
<protein>
    <submittedName>
        <fullName evidence="3">Uncharacterized protein (TIGR03086 family)</fullName>
    </submittedName>
</protein>
<evidence type="ECO:0000256" key="1">
    <source>
        <dbReference type="SAM" id="MobiDB-lite"/>
    </source>
</evidence>
<dbReference type="InterPro" id="IPR024344">
    <property type="entry name" value="MDMPI_metal-binding"/>
</dbReference>
<keyword evidence="4" id="KW-1185">Reference proteome</keyword>
<feature type="domain" description="Mycothiol-dependent maleylpyruvate isomerase metal-binding" evidence="2">
    <location>
        <begin position="7"/>
        <end position="130"/>
    </location>
</feature>
<dbReference type="NCBIfam" id="TIGR03086">
    <property type="entry name" value="TIGR03086 family metal-binding protein"/>
    <property type="match status" value="1"/>
</dbReference>
<accession>A0A0B2BUK7</accession>
<evidence type="ECO:0000313" key="4">
    <source>
        <dbReference type="Proteomes" id="UP000230842"/>
    </source>
</evidence>
<sequence length="195" mass="20433">MTDPIDLAPATTDVAALVRGVSDADLDRRTPCGWDVATLLAHLDGLSRAFTLAAAKSDDPALSRPPDPTRDQLDPEWRTRLPDHLGALADAWRDDAAWSGATRVGGVDLPGDVAGLVALQELVIHGWDLARSTDQAYEPAPESLGVVHALVLDAAEPGKEAERAGLFGPPVPVPPDAPVLDRVVGLAGRSPSWPG</sequence>
<dbReference type="Proteomes" id="UP000230842">
    <property type="component" value="Unassembled WGS sequence"/>
</dbReference>
<proteinExistence type="predicted"/>
<dbReference type="InterPro" id="IPR017520">
    <property type="entry name" value="CHP03086"/>
</dbReference>
<comment type="caution">
    <text evidence="3">The sequence shown here is derived from an EMBL/GenBank/DDBJ whole genome shotgun (WGS) entry which is preliminary data.</text>
</comment>
<reference evidence="3 4" key="1">
    <citation type="submission" date="2017-11" db="EMBL/GenBank/DDBJ databases">
        <title>Genomic Encyclopedia of Archaeal and Bacterial Type Strains, Phase II (KMG-II): From Individual Species to Whole Genera.</title>
        <authorList>
            <person name="Goeker M."/>
        </authorList>
    </citation>
    <scope>NUCLEOTIDE SEQUENCE [LARGE SCALE GENOMIC DNA]</scope>
    <source>
        <strain evidence="3 4">DSM 27763</strain>
    </source>
</reference>
<dbReference type="RefSeq" id="WP_039340924.1">
    <property type="nucleotide sequence ID" value="NZ_PGEZ01000001.1"/>
</dbReference>
<dbReference type="GO" id="GO:0046872">
    <property type="term" value="F:metal ion binding"/>
    <property type="evidence" value="ECO:0007669"/>
    <property type="project" value="InterPro"/>
</dbReference>
<dbReference type="SUPFAM" id="SSF109854">
    <property type="entry name" value="DinB/YfiT-like putative metalloenzymes"/>
    <property type="match status" value="1"/>
</dbReference>
<dbReference type="EMBL" id="PGEZ01000001">
    <property type="protein sequence ID" value="PJJ56994.1"/>
    <property type="molecule type" value="Genomic_DNA"/>
</dbReference>
<dbReference type="Pfam" id="PF11716">
    <property type="entry name" value="MDMPI_N"/>
    <property type="match status" value="1"/>
</dbReference>
<feature type="region of interest" description="Disordered" evidence="1">
    <location>
        <begin position="57"/>
        <end position="76"/>
    </location>
</feature>
<dbReference type="NCBIfam" id="TIGR03083">
    <property type="entry name" value="maleylpyruvate isomerase family mycothiol-dependent enzyme"/>
    <property type="match status" value="1"/>
</dbReference>
<dbReference type="AlphaFoldDB" id="A0A0B2BUK7"/>
<evidence type="ECO:0000259" key="2">
    <source>
        <dbReference type="Pfam" id="PF11716"/>
    </source>
</evidence>